<dbReference type="EMBL" id="JAGIOO010000001">
    <property type="protein sequence ID" value="MBP2478542.1"/>
    <property type="molecule type" value="Genomic_DNA"/>
</dbReference>
<evidence type="ECO:0000259" key="1">
    <source>
        <dbReference type="Pfam" id="PF13613"/>
    </source>
</evidence>
<comment type="caution">
    <text evidence="2">The sequence shown here is derived from an EMBL/GenBank/DDBJ whole genome shotgun (WGS) entry which is preliminary data.</text>
</comment>
<evidence type="ECO:0000313" key="2">
    <source>
        <dbReference type="EMBL" id="MBP2478542.1"/>
    </source>
</evidence>
<reference evidence="2 3" key="1">
    <citation type="submission" date="2021-03" db="EMBL/GenBank/DDBJ databases">
        <title>Sequencing the genomes of 1000 actinobacteria strains.</title>
        <authorList>
            <person name="Klenk H.-P."/>
        </authorList>
    </citation>
    <scope>NUCLEOTIDE SEQUENCE [LARGE SCALE GENOMIC DNA]</scope>
    <source>
        <strain evidence="2 3">DSM 44580</strain>
    </source>
</reference>
<organism evidence="2 3">
    <name type="scientific">Crossiella equi</name>
    <dbReference type="NCBI Taxonomy" id="130796"/>
    <lineage>
        <taxon>Bacteria</taxon>
        <taxon>Bacillati</taxon>
        <taxon>Actinomycetota</taxon>
        <taxon>Actinomycetes</taxon>
        <taxon>Pseudonocardiales</taxon>
        <taxon>Pseudonocardiaceae</taxon>
        <taxon>Crossiella</taxon>
    </lineage>
</organism>
<dbReference type="InterPro" id="IPR027805">
    <property type="entry name" value="Transposase_HTH_dom"/>
</dbReference>
<protein>
    <recommendedName>
        <fullName evidence="1">Transposase Helix-turn-helix domain-containing protein</fullName>
    </recommendedName>
</protein>
<dbReference type="RefSeq" id="WP_086788396.1">
    <property type="nucleotide sequence ID" value="NZ_JAGIOO010000001.1"/>
</dbReference>
<keyword evidence="3" id="KW-1185">Reference proteome</keyword>
<dbReference type="Pfam" id="PF13613">
    <property type="entry name" value="HTH_Tnp_4"/>
    <property type="match status" value="1"/>
</dbReference>
<dbReference type="Proteomes" id="UP001519363">
    <property type="component" value="Unassembled WGS sequence"/>
</dbReference>
<feature type="domain" description="Transposase Helix-turn-helix" evidence="1">
    <location>
        <begin position="47"/>
        <end position="93"/>
    </location>
</feature>
<gene>
    <name evidence="2" type="ORF">JOF53_007414</name>
</gene>
<evidence type="ECO:0000313" key="3">
    <source>
        <dbReference type="Proteomes" id="UP001519363"/>
    </source>
</evidence>
<sequence length="147" mass="16362">MRRSRVSTPDWITTFTGLEQREFDDLVRQVARLGGPDLTDDRPGRPWSLPLADRVLLLGTYLRTDLTVRQLSALFGVSHSAAHRVIRSLRPVLSLEPVRRRSLRVVVLVGADADVQPQRLPVLPTGEPGDLRVAIDVDTRLALNRGG</sequence>
<proteinExistence type="predicted"/>
<accession>A0ABS5AQ68</accession>
<name>A0ABS5AQ68_9PSEU</name>